<dbReference type="EMBL" id="GECZ01026786">
    <property type="protein sequence ID" value="JAS42983.1"/>
    <property type="molecule type" value="Transcribed_RNA"/>
</dbReference>
<dbReference type="AlphaFoldDB" id="A0A1B6EZC5"/>
<proteinExistence type="predicted"/>
<feature type="compositionally biased region" description="Low complexity" evidence="1">
    <location>
        <begin position="57"/>
        <end position="66"/>
    </location>
</feature>
<sequence length="105" mass="11652">MDQLDSAQKKQEVENTENVSENVNPEEDTCEMSVSNTGEEFPTSDLIDSPGEDRDNSGTTQTSTTDSSEEPQRSARNRRSIVDAPLLKCPAGQDRDFRGTCRRVL</sequence>
<gene>
    <name evidence="2" type="ORF">g.46155</name>
</gene>
<name>A0A1B6EZC5_9HEMI</name>
<evidence type="ECO:0000313" key="2">
    <source>
        <dbReference type="EMBL" id="JAS42983.1"/>
    </source>
</evidence>
<organism evidence="2">
    <name type="scientific">Cuerna arida</name>
    <dbReference type="NCBI Taxonomy" id="1464854"/>
    <lineage>
        <taxon>Eukaryota</taxon>
        <taxon>Metazoa</taxon>
        <taxon>Ecdysozoa</taxon>
        <taxon>Arthropoda</taxon>
        <taxon>Hexapoda</taxon>
        <taxon>Insecta</taxon>
        <taxon>Pterygota</taxon>
        <taxon>Neoptera</taxon>
        <taxon>Paraneoptera</taxon>
        <taxon>Hemiptera</taxon>
        <taxon>Auchenorrhyncha</taxon>
        <taxon>Membracoidea</taxon>
        <taxon>Cicadellidae</taxon>
        <taxon>Cicadellinae</taxon>
        <taxon>Proconiini</taxon>
        <taxon>Cuerna</taxon>
    </lineage>
</organism>
<protein>
    <submittedName>
        <fullName evidence="2">Uncharacterized protein</fullName>
    </submittedName>
</protein>
<accession>A0A1B6EZC5</accession>
<reference evidence="2" key="1">
    <citation type="submission" date="2015-11" db="EMBL/GenBank/DDBJ databases">
        <title>De novo transcriptome assembly of four potential Pierce s Disease insect vectors from Arizona vineyards.</title>
        <authorList>
            <person name="Tassone E.E."/>
        </authorList>
    </citation>
    <scope>NUCLEOTIDE SEQUENCE</scope>
</reference>
<feature type="region of interest" description="Disordered" evidence="1">
    <location>
        <begin position="1"/>
        <end position="105"/>
    </location>
</feature>
<evidence type="ECO:0000256" key="1">
    <source>
        <dbReference type="SAM" id="MobiDB-lite"/>
    </source>
</evidence>